<evidence type="ECO:0000313" key="1">
    <source>
        <dbReference type="EMBL" id="KAI4339172.1"/>
    </source>
</evidence>
<evidence type="ECO:0000313" key="2">
    <source>
        <dbReference type="Proteomes" id="UP001057402"/>
    </source>
</evidence>
<reference evidence="2" key="1">
    <citation type="journal article" date="2023" name="Front. Plant Sci.">
        <title>Chromosomal-level genome assembly of Melastoma candidum provides insights into trichome evolution.</title>
        <authorList>
            <person name="Zhong Y."/>
            <person name="Wu W."/>
            <person name="Sun C."/>
            <person name="Zou P."/>
            <person name="Liu Y."/>
            <person name="Dai S."/>
            <person name="Zhou R."/>
        </authorList>
    </citation>
    <scope>NUCLEOTIDE SEQUENCE [LARGE SCALE GENOMIC DNA]</scope>
</reference>
<dbReference type="Proteomes" id="UP001057402">
    <property type="component" value="Chromosome 7"/>
</dbReference>
<proteinExistence type="predicted"/>
<keyword evidence="2" id="KW-1185">Reference proteome</keyword>
<dbReference type="EMBL" id="CM042886">
    <property type="protein sequence ID" value="KAI4339172.1"/>
    <property type="molecule type" value="Genomic_DNA"/>
</dbReference>
<comment type="caution">
    <text evidence="1">The sequence shown here is derived from an EMBL/GenBank/DDBJ whole genome shotgun (WGS) entry which is preliminary data.</text>
</comment>
<accession>A0ACB9NS98</accession>
<gene>
    <name evidence="1" type="ORF">MLD38_024139</name>
</gene>
<sequence length="285" mass="29703">MPTYSSCFDDEKSPESTKFDSSAELCFLESLGGWKLPPASSLSSQVSSDCRPVFAPCYCWCPPSSSVLKPSVISSGIPGSLKESSLPSLSPLVPMVSSSLLIPSSSISLANLPLELPVFLPDRLPRLPMPSSQPVPTFTPLICDPIVHIPVIDVCSAGQGYLVSAGPGVTAGIAPKLINPLIPETNSVLEESARETLRLLISSSGSTSGGLAGMLSNGNDVMNAVVAGSKGLYHGRVVVDALSDSLASMGLASESSKTLSREGWAGHVDDNEEKGAEEEPEGWET</sequence>
<organism evidence="1 2">
    <name type="scientific">Melastoma candidum</name>
    <dbReference type="NCBI Taxonomy" id="119954"/>
    <lineage>
        <taxon>Eukaryota</taxon>
        <taxon>Viridiplantae</taxon>
        <taxon>Streptophyta</taxon>
        <taxon>Embryophyta</taxon>
        <taxon>Tracheophyta</taxon>
        <taxon>Spermatophyta</taxon>
        <taxon>Magnoliopsida</taxon>
        <taxon>eudicotyledons</taxon>
        <taxon>Gunneridae</taxon>
        <taxon>Pentapetalae</taxon>
        <taxon>rosids</taxon>
        <taxon>malvids</taxon>
        <taxon>Myrtales</taxon>
        <taxon>Melastomataceae</taxon>
        <taxon>Melastomatoideae</taxon>
        <taxon>Melastomateae</taxon>
        <taxon>Melastoma</taxon>
    </lineage>
</organism>
<protein>
    <submittedName>
        <fullName evidence="1">Uncharacterized protein</fullName>
    </submittedName>
</protein>
<name>A0ACB9NS98_9MYRT</name>